<evidence type="ECO:0008006" key="4">
    <source>
        <dbReference type="Google" id="ProtNLM"/>
    </source>
</evidence>
<accession>A0A317Q737</accession>
<evidence type="ECO:0000313" key="2">
    <source>
        <dbReference type="EMBL" id="PWW11560.1"/>
    </source>
</evidence>
<feature type="transmembrane region" description="Helical" evidence="1">
    <location>
        <begin position="453"/>
        <end position="472"/>
    </location>
</feature>
<sequence length="600" mass="68961">MTKIIFFKKFNVGKFILFLLLLFLFFLNYRYNFFNLTNASWFSNFQKSSESLVIGRLTQSYNHGIWSYSGALDKINNFSDIYTKYENFIGGENNKFIPYLSQIGGQGIFFSYVDKFLYSIVLLHPQQRLDLIYSFAVILLALLFIALSRVYALEFGLLSSFAFLMCLFCSPWVTIMARNLYWFPVVLYLPFFISSLFLHFESYYNKKNLLLFGSLIFLAVFIKSSAGYEYISSVLLSSIVPVVYYSIKDKWPWHKTLYYMIFIGGLGLLSFLLVNVIHIYQDSVISNISWKDSLYQRISHAGSRMYAKPGTLGIPSWEGATTATTMSVIARYFSIELYNFNDIIGLKYFNSVNADVIIALLVIFTALSLISEQYSKNITRNRRKILALVATCWFSLLSPISWFTLAKVHSWAHTHINPFLWFLPFTPLVATLIGFVVSCFYKDLKNFNPKVAFKFIVSICVFSFAVFVGDFIQERNGFIKIYNDIATKKEWAFNTPVGFDVVKTRDNNVVLYSKNCRKIELGTRFFLHLYPSAGAEGKGKEFINKDFNWPNNSISSGVYSVITGKCIFSISIPEGVLAKVVIGQYLPSGPRVWVKTYHVN</sequence>
<keyword evidence="1" id="KW-1133">Transmembrane helix</keyword>
<feature type="transmembrane region" description="Helical" evidence="1">
    <location>
        <begin position="207"/>
        <end position="224"/>
    </location>
</feature>
<feature type="transmembrane region" description="Helical" evidence="1">
    <location>
        <begin position="386"/>
        <end position="406"/>
    </location>
</feature>
<dbReference type="Proteomes" id="UP000246744">
    <property type="component" value="Unassembled WGS sequence"/>
</dbReference>
<organism evidence="2 3">
    <name type="scientific">Mangrovibacter plantisponsor</name>
    <dbReference type="NCBI Taxonomy" id="451513"/>
    <lineage>
        <taxon>Bacteria</taxon>
        <taxon>Pseudomonadati</taxon>
        <taxon>Pseudomonadota</taxon>
        <taxon>Gammaproteobacteria</taxon>
        <taxon>Enterobacterales</taxon>
        <taxon>Enterobacteriaceae</taxon>
        <taxon>Mangrovibacter</taxon>
    </lineage>
</organism>
<dbReference type="RefSeq" id="WP_110024865.1">
    <property type="nucleotide sequence ID" value="NZ_QGTS01000002.1"/>
</dbReference>
<feature type="transmembrane region" description="Helical" evidence="1">
    <location>
        <begin position="12"/>
        <end position="31"/>
    </location>
</feature>
<reference evidence="2 3" key="1">
    <citation type="submission" date="2018-05" db="EMBL/GenBank/DDBJ databases">
        <title>Genomic Encyclopedia of Type Strains, Phase IV (KMG-IV): sequencing the most valuable type-strain genomes for metagenomic binning, comparative biology and taxonomic classification.</title>
        <authorList>
            <person name="Goeker M."/>
        </authorList>
    </citation>
    <scope>NUCLEOTIDE SEQUENCE [LARGE SCALE GENOMIC DNA]</scope>
    <source>
        <strain evidence="2 3">DSM 19579</strain>
    </source>
</reference>
<feature type="transmembrane region" description="Helical" evidence="1">
    <location>
        <begin position="356"/>
        <end position="374"/>
    </location>
</feature>
<feature type="transmembrane region" description="Helical" evidence="1">
    <location>
        <begin position="131"/>
        <end position="148"/>
    </location>
</feature>
<feature type="transmembrane region" description="Helical" evidence="1">
    <location>
        <begin position="181"/>
        <end position="200"/>
    </location>
</feature>
<proteinExistence type="predicted"/>
<dbReference type="AlphaFoldDB" id="A0A317Q737"/>
<evidence type="ECO:0000313" key="3">
    <source>
        <dbReference type="Proteomes" id="UP000246744"/>
    </source>
</evidence>
<feature type="transmembrane region" description="Helical" evidence="1">
    <location>
        <begin position="155"/>
        <end position="175"/>
    </location>
</feature>
<gene>
    <name evidence="2" type="ORF">DES37_102166</name>
</gene>
<feature type="transmembrane region" description="Helical" evidence="1">
    <location>
        <begin position="259"/>
        <end position="280"/>
    </location>
</feature>
<keyword evidence="1" id="KW-0812">Transmembrane</keyword>
<dbReference type="OrthoDB" id="9133572at2"/>
<comment type="caution">
    <text evidence="2">The sequence shown here is derived from an EMBL/GenBank/DDBJ whole genome shotgun (WGS) entry which is preliminary data.</text>
</comment>
<dbReference type="EMBL" id="QGTS01000002">
    <property type="protein sequence ID" value="PWW11560.1"/>
    <property type="molecule type" value="Genomic_DNA"/>
</dbReference>
<feature type="transmembrane region" description="Helical" evidence="1">
    <location>
        <begin position="418"/>
        <end position="441"/>
    </location>
</feature>
<keyword evidence="1" id="KW-0472">Membrane</keyword>
<keyword evidence="3" id="KW-1185">Reference proteome</keyword>
<evidence type="ECO:0000256" key="1">
    <source>
        <dbReference type="SAM" id="Phobius"/>
    </source>
</evidence>
<protein>
    <recommendedName>
        <fullName evidence="4">Glycosyltransferase RgtA/B/C/D-like domain-containing protein</fullName>
    </recommendedName>
</protein>
<name>A0A317Q737_9ENTR</name>